<dbReference type="EMBL" id="QJPH01000555">
    <property type="protein sequence ID" value="PZN70486.1"/>
    <property type="molecule type" value="Genomic_DNA"/>
</dbReference>
<accession>A0A2W4QGW1</accession>
<protein>
    <submittedName>
        <fullName evidence="1">Uncharacterized protein</fullName>
    </submittedName>
</protein>
<evidence type="ECO:0000313" key="2">
    <source>
        <dbReference type="Proteomes" id="UP000249396"/>
    </source>
</evidence>
<comment type="caution">
    <text evidence="1">The sequence shown here is derived from an EMBL/GenBank/DDBJ whole genome shotgun (WGS) entry which is preliminary data.</text>
</comment>
<dbReference type="Proteomes" id="UP000249396">
    <property type="component" value="Unassembled WGS sequence"/>
</dbReference>
<evidence type="ECO:0000313" key="1">
    <source>
        <dbReference type="EMBL" id="PZN70486.1"/>
    </source>
</evidence>
<name>A0A2W4QGW1_9GAMM</name>
<organism evidence="1 2">
    <name type="scientific">Candidatus Methylumidiphilus alinenensis</name>
    <dbReference type="NCBI Taxonomy" id="2202197"/>
    <lineage>
        <taxon>Bacteria</taxon>
        <taxon>Pseudomonadati</taxon>
        <taxon>Pseudomonadota</taxon>
        <taxon>Gammaproteobacteria</taxon>
        <taxon>Methylococcales</taxon>
        <taxon>Candidatus Methylumidiphilus</taxon>
    </lineage>
</organism>
<sequence length="75" mass="8580">MYRVYFEIADSTNEGKKIISDFIGRERSEKIVTLTHGYEVELPIQCVPDVVRLLISANIAVYQVVRYAKTNGTWA</sequence>
<gene>
    <name evidence="1" type="ORF">DM484_28440</name>
</gene>
<reference evidence="1 2" key="1">
    <citation type="journal article" date="2018" name="Aquat. Microb. Ecol.">
        <title>Gammaproteobacterial methanotrophs dominate.</title>
        <authorList>
            <person name="Rissanen A.J."/>
            <person name="Saarenheimo J."/>
            <person name="Tiirola M."/>
            <person name="Peura S."/>
            <person name="Aalto S.L."/>
            <person name="Karvinen A."/>
            <person name="Nykanen H."/>
        </authorList>
    </citation>
    <scope>NUCLEOTIDE SEQUENCE [LARGE SCALE GENOMIC DNA]</scope>
    <source>
        <strain evidence="1">AMbin10</strain>
    </source>
</reference>
<proteinExistence type="predicted"/>
<dbReference type="AlphaFoldDB" id="A0A2W4QGW1"/>